<dbReference type="GO" id="GO:0007234">
    <property type="term" value="P:osmosensory signaling via phosphorelay pathway"/>
    <property type="evidence" value="ECO:0007669"/>
    <property type="project" value="TreeGrafter"/>
</dbReference>
<dbReference type="SMART" id="SM00387">
    <property type="entry name" value="HATPase_c"/>
    <property type="match status" value="1"/>
</dbReference>
<dbReference type="GO" id="GO:0000156">
    <property type="term" value="F:phosphorelay response regulator activity"/>
    <property type="evidence" value="ECO:0007669"/>
    <property type="project" value="TreeGrafter"/>
</dbReference>
<evidence type="ECO:0000256" key="6">
    <source>
        <dbReference type="ARBA" id="ARBA00022692"/>
    </source>
</evidence>
<evidence type="ECO:0000256" key="2">
    <source>
        <dbReference type="ARBA" id="ARBA00004141"/>
    </source>
</evidence>
<dbReference type="PRINTS" id="PR00344">
    <property type="entry name" value="BCTRLSENSOR"/>
</dbReference>
<accession>A0A1I5B914</accession>
<dbReference type="PANTHER" id="PTHR42878">
    <property type="entry name" value="TWO-COMPONENT HISTIDINE KINASE"/>
    <property type="match status" value="1"/>
</dbReference>
<protein>
    <recommendedName>
        <fullName evidence="3">histidine kinase</fullName>
        <ecNumber evidence="3">2.7.13.3</ecNumber>
    </recommendedName>
</protein>
<keyword evidence="11" id="KW-0902">Two-component regulatory system</keyword>
<keyword evidence="17" id="KW-1185">Reference proteome</keyword>
<dbReference type="InterPro" id="IPR004358">
    <property type="entry name" value="Sig_transdc_His_kin-like_C"/>
</dbReference>
<dbReference type="Pfam" id="PF13188">
    <property type="entry name" value="PAS_8"/>
    <property type="match status" value="1"/>
</dbReference>
<reference evidence="17" key="1">
    <citation type="submission" date="2016-10" db="EMBL/GenBank/DDBJ databases">
        <authorList>
            <person name="Varghese N."/>
            <person name="Submissions S."/>
        </authorList>
    </citation>
    <scope>NUCLEOTIDE SEQUENCE [LARGE SCALE GENOMIC DNA]</scope>
    <source>
        <strain evidence="17">DSM 6150</strain>
    </source>
</reference>
<dbReference type="GO" id="GO:0005524">
    <property type="term" value="F:ATP binding"/>
    <property type="evidence" value="ECO:0007669"/>
    <property type="project" value="UniProtKB-KW"/>
</dbReference>
<evidence type="ECO:0000256" key="11">
    <source>
        <dbReference type="ARBA" id="ARBA00023012"/>
    </source>
</evidence>
<dbReference type="GO" id="GO:0000155">
    <property type="term" value="F:phosphorelay sensor kinase activity"/>
    <property type="evidence" value="ECO:0007669"/>
    <property type="project" value="InterPro"/>
</dbReference>
<dbReference type="SUPFAM" id="SSF55874">
    <property type="entry name" value="ATPase domain of HSP90 chaperone/DNA topoisomerase II/histidine kinase"/>
    <property type="match status" value="1"/>
</dbReference>
<proteinExistence type="predicted"/>
<dbReference type="PANTHER" id="PTHR42878:SF7">
    <property type="entry name" value="SENSOR HISTIDINE KINASE GLRK"/>
    <property type="match status" value="1"/>
</dbReference>
<feature type="domain" description="Histidine kinase" evidence="14">
    <location>
        <begin position="181"/>
        <end position="388"/>
    </location>
</feature>
<evidence type="ECO:0000259" key="14">
    <source>
        <dbReference type="PROSITE" id="PS50109"/>
    </source>
</evidence>
<keyword evidence="8 16" id="KW-0418">Kinase</keyword>
<feature type="domain" description="PAS" evidence="15">
    <location>
        <begin position="62"/>
        <end position="98"/>
    </location>
</feature>
<dbReference type="GO" id="GO:0016020">
    <property type="term" value="C:membrane"/>
    <property type="evidence" value="ECO:0007669"/>
    <property type="project" value="UniProtKB-SubCell"/>
</dbReference>
<dbReference type="STRING" id="83765.SAMN05660284_02097"/>
<dbReference type="RefSeq" id="WP_091195781.1">
    <property type="nucleotide sequence ID" value="NZ_FOVE01000015.1"/>
</dbReference>
<dbReference type="Gene3D" id="1.10.287.130">
    <property type="match status" value="1"/>
</dbReference>
<evidence type="ECO:0000256" key="9">
    <source>
        <dbReference type="ARBA" id="ARBA00022840"/>
    </source>
</evidence>
<gene>
    <name evidence="16" type="ORF">SAMN05660284_02097</name>
</gene>
<dbReference type="EC" id="2.7.13.3" evidence="3"/>
<evidence type="ECO:0000256" key="7">
    <source>
        <dbReference type="ARBA" id="ARBA00022741"/>
    </source>
</evidence>
<evidence type="ECO:0000256" key="1">
    <source>
        <dbReference type="ARBA" id="ARBA00000085"/>
    </source>
</evidence>
<comment type="subcellular location">
    <subcellularLocation>
        <location evidence="2">Membrane</location>
        <topology evidence="2">Multi-pass membrane protein</topology>
    </subcellularLocation>
</comment>
<dbReference type="OrthoDB" id="224978at2"/>
<evidence type="ECO:0000313" key="16">
    <source>
        <dbReference type="EMBL" id="SFN71009.1"/>
    </source>
</evidence>
<keyword evidence="4" id="KW-0597">Phosphoprotein</keyword>
<organism evidence="16 17">
    <name type="scientific">Formivibrio citricus</name>
    <dbReference type="NCBI Taxonomy" id="83765"/>
    <lineage>
        <taxon>Bacteria</taxon>
        <taxon>Pseudomonadati</taxon>
        <taxon>Pseudomonadota</taxon>
        <taxon>Betaproteobacteria</taxon>
        <taxon>Neisseriales</taxon>
        <taxon>Chitinibacteraceae</taxon>
        <taxon>Formivibrio</taxon>
    </lineage>
</organism>
<dbReference type="SUPFAM" id="SSF47384">
    <property type="entry name" value="Homodimeric domain of signal transducing histidine kinase"/>
    <property type="match status" value="1"/>
</dbReference>
<dbReference type="Pfam" id="PF00512">
    <property type="entry name" value="HisKA"/>
    <property type="match status" value="1"/>
</dbReference>
<evidence type="ECO:0000313" key="17">
    <source>
        <dbReference type="Proteomes" id="UP000242869"/>
    </source>
</evidence>
<evidence type="ECO:0000256" key="12">
    <source>
        <dbReference type="ARBA" id="ARBA00023136"/>
    </source>
</evidence>
<name>A0A1I5B914_9NEIS</name>
<keyword evidence="5" id="KW-0808">Transferase</keyword>
<dbReference type="SMART" id="SM00091">
    <property type="entry name" value="PAS"/>
    <property type="match status" value="1"/>
</dbReference>
<dbReference type="SUPFAM" id="SSF55785">
    <property type="entry name" value="PYP-like sensor domain (PAS domain)"/>
    <property type="match status" value="1"/>
</dbReference>
<dbReference type="EMBL" id="FOVE01000015">
    <property type="protein sequence ID" value="SFN71009.1"/>
    <property type="molecule type" value="Genomic_DNA"/>
</dbReference>
<dbReference type="InterPro" id="IPR003661">
    <property type="entry name" value="HisK_dim/P_dom"/>
</dbReference>
<comment type="catalytic activity">
    <reaction evidence="1">
        <text>ATP + protein L-histidine = ADP + protein N-phospho-L-histidine.</text>
        <dbReference type="EC" id="2.7.13.3"/>
    </reaction>
</comment>
<dbReference type="InterPro" id="IPR050351">
    <property type="entry name" value="BphY/WalK/GraS-like"/>
</dbReference>
<evidence type="ECO:0000259" key="15">
    <source>
        <dbReference type="PROSITE" id="PS50112"/>
    </source>
</evidence>
<dbReference type="InterPro" id="IPR005467">
    <property type="entry name" value="His_kinase_dom"/>
</dbReference>
<evidence type="ECO:0000256" key="4">
    <source>
        <dbReference type="ARBA" id="ARBA00022553"/>
    </source>
</evidence>
<dbReference type="InterPro" id="IPR036890">
    <property type="entry name" value="HATPase_C_sf"/>
</dbReference>
<keyword evidence="10" id="KW-1133">Transmembrane helix</keyword>
<keyword evidence="7" id="KW-0547">Nucleotide-binding</keyword>
<evidence type="ECO:0000256" key="13">
    <source>
        <dbReference type="SAM" id="Coils"/>
    </source>
</evidence>
<keyword evidence="12" id="KW-0472">Membrane</keyword>
<dbReference type="NCBIfam" id="TIGR00229">
    <property type="entry name" value="sensory_box"/>
    <property type="match status" value="1"/>
</dbReference>
<evidence type="ECO:0000256" key="10">
    <source>
        <dbReference type="ARBA" id="ARBA00022989"/>
    </source>
</evidence>
<dbReference type="Gene3D" id="3.30.565.10">
    <property type="entry name" value="Histidine kinase-like ATPase, C-terminal domain"/>
    <property type="match status" value="1"/>
</dbReference>
<evidence type="ECO:0000256" key="5">
    <source>
        <dbReference type="ARBA" id="ARBA00022679"/>
    </source>
</evidence>
<evidence type="ECO:0000256" key="3">
    <source>
        <dbReference type="ARBA" id="ARBA00012438"/>
    </source>
</evidence>
<evidence type="ECO:0000256" key="8">
    <source>
        <dbReference type="ARBA" id="ARBA00022777"/>
    </source>
</evidence>
<dbReference type="InterPro" id="IPR036097">
    <property type="entry name" value="HisK_dim/P_sf"/>
</dbReference>
<dbReference type="CDD" id="cd00130">
    <property type="entry name" value="PAS"/>
    <property type="match status" value="1"/>
</dbReference>
<dbReference type="InterPro" id="IPR003594">
    <property type="entry name" value="HATPase_dom"/>
</dbReference>
<dbReference type="InterPro" id="IPR035965">
    <property type="entry name" value="PAS-like_dom_sf"/>
</dbReference>
<dbReference type="AlphaFoldDB" id="A0A1I5B914"/>
<dbReference type="InterPro" id="IPR000014">
    <property type="entry name" value="PAS"/>
</dbReference>
<dbReference type="CDD" id="cd00082">
    <property type="entry name" value="HisKA"/>
    <property type="match status" value="1"/>
</dbReference>
<keyword evidence="13" id="KW-0175">Coiled coil</keyword>
<dbReference type="SMART" id="SM00388">
    <property type="entry name" value="HisKA"/>
    <property type="match status" value="1"/>
</dbReference>
<dbReference type="Proteomes" id="UP000242869">
    <property type="component" value="Unassembled WGS sequence"/>
</dbReference>
<sequence length="393" mass="43215">MSPEGLNLAPKELEAAFSLFTEASRQLSESYAELQQQAVSLTAQLEIANGALRREYEEKAALSRRLTLLLESLPAGVMELDADGVIVEANPAARKLLGDDVVGRSWRKIKEERFSATPETDLLRYRSGESAQIRHLSLVESDIPEGGARLVLIHDLTESWELQQALARHQRLAAMGEMAAGLAHQLRTPLATALLYAGHFARPVLADSDRVRFAGKMLDRLNHLEALIGNMLLFVRGQAQELEAIPIQSLLEEAVHTVLPQFEKDNVLLLFHDVGEEALVRVNRKEMVGALVNLLDNARLASRPSQQVKLDLSWHEDSVVVSVVDEGCGMTREVLSRLFDPFFTTRKEGTGLGLAIVRNLMAVYGGDVSAESVPGQGSVLRIRLPVIDPASKL</sequence>
<feature type="coiled-coil region" evidence="13">
    <location>
        <begin position="24"/>
        <end position="51"/>
    </location>
</feature>
<keyword evidence="9" id="KW-0067">ATP-binding</keyword>
<keyword evidence="6" id="KW-0812">Transmembrane</keyword>
<dbReference type="GO" id="GO:0030295">
    <property type="term" value="F:protein kinase activator activity"/>
    <property type="evidence" value="ECO:0007669"/>
    <property type="project" value="TreeGrafter"/>
</dbReference>
<dbReference type="Gene3D" id="3.30.450.20">
    <property type="entry name" value="PAS domain"/>
    <property type="match status" value="1"/>
</dbReference>
<dbReference type="Pfam" id="PF02518">
    <property type="entry name" value="HATPase_c"/>
    <property type="match status" value="1"/>
</dbReference>
<dbReference type="PROSITE" id="PS50112">
    <property type="entry name" value="PAS"/>
    <property type="match status" value="1"/>
</dbReference>
<dbReference type="PROSITE" id="PS50109">
    <property type="entry name" value="HIS_KIN"/>
    <property type="match status" value="1"/>
</dbReference>